<feature type="domain" description="ABC transporter" evidence="8">
    <location>
        <begin position="372"/>
        <end position="616"/>
    </location>
</feature>
<feature type="transmembrane region" description="Helical" evidence="7">
    <location>
        <begin position="82"/>
        <end position="104"/>
    </location>
</feature>
<dbReference type="PROSITE" id="PS00211">
    <property type="entry name" value="ABC_TRANSPORTER_1"/>
    <property type="match status" value="1"/>
</dbReference>
<evidence type="ECO:0000256" key="4">
    <source>
        <dbReference type="ARBA" id="ARBA00022840"/>
    </source>
</evidence>
<evidence type="ECO:0000259" key="9">
    <source>
        <dbReference type="PROSITE" id="PS50929"/>
    </source>
</evidence>
<keyword evidence="6 7" id="KW-0472">Membrane</keyword>
<evidence type="ECO:0000256" key="7">
    <source>
        <dbReference type="SAM" id="Phobius"/>
    </source>
</evidence>
<reference evidence="10 11" key="1">
    <citation type="submission" date="2020-03" db="EMBL/GenBank/DDBJ databases">
        <title>WGS of actinomycetes isolated from Thailand.</title>
        <authorList>
            <person name="Thawai C."/>
        </authorList>
    </citation>
    <scope>NUCLEOTIDE SEQUENCE [LARGE SCALE GENOMIC DNA]</scope>
    <source>
        <strain evidence="10 11">FMUSA5-5</strain>
    </source>
</reference>
<dbReference type="InterPro" id="IPR003439">
    <property type="entry name" value="ABC_transporter-like_ATP-bd"/>
</dbReference>
<evidence type="ECO:0000256" key="3">
    <source>
        <dbReference type="ARBA" id="ARBA00022741"/>
    </source>
</evidence>
<dbReference type="Gene3D" id="1.20.1560.10">
    <property type="entry name" value="ABC transporter type 1, transmembrane domain"/>
    <property type="match status" value="1"/>
</dbReference>
<dbReference type="Proteomes" id="UP000696294">
    <property type="component" value="Unassembled WGS sequence"/>
</dbReference>
<evidence type="ECO:0000256" key="5">
    <source>
        <dbReference type="ARBA" id="ARBA00022989"/>
    </source>
</evidence>
<evidence type="ECO:0000259" key="8">
    <source>
        <dbReference type="PROSITE" id="PS50893"/>
    </source>
</evidence>
<dbReference type="InterPro" id="IPR027417">
    <property type="entry name" value="P-loop_NTPase"/>
</dbReference>
<keyword evidence="3" id="KW-0547">Nucleotide-binding</keyword>
<feature type="domain" description="ABC transmembrane type-1" evidence="9">
    <location>
        <begin position="42"/>
        <end position="330"/>
    </location>
</feature>
<dbReference type="InterPro" id="IPR039421">
    <property type="entry name" value="Type_1_exporter"/>
</dbReference>
<dbReference type="PANTHER" id="PTHR24221">
    <property type="entry name" value="ATP-BINDING CASSETTE SUB-FAMILY B"/>
    <property type="match status" value="1"/>
</dbReference>
<feature type="transmembrane region" description="Helical" evidence="7">
    <location>
        <begin position="42"/>
        <end position="62"/>
    </location>
</feature>
<keyword evidence="5 7" id="KW-1133">Transmembrane helix</keyword>
<keyword evidence="11" id="KW-1185">Reference proteome</keyword>
<dbReference type="PROSITE" id="PS50929">
    <property type="entry name" value="ABC_TM1F"/>
    <property type="match status" value="1"/>
</dbReference>
<feature type="transmembrane region" description="Helical" evidence="7">
    <location>
        <begin position="152"/>
        <end position="169"/>
    </location>
</feature>
<keyword evidence="2 7" id="KW-0812">Transmembrane</keyword>
<feature type="transmembrane region" description="Helical" evidence="7">
    <location>
        <begin position="175"/>
        <end position="199"/>
    </location>
</feature>
<dbReference type="InterPro" id="IPR036640">
    <property type="entry name" value="ABC1_TM_sf"/>
</dbReference>
<comment type="subcellular location">
    <subcellularLocation>
        <location evidence="1">Cell membrane</location>
        <topology evidence="1">Multi-pass membrane protein</topology>
    </subcellularLocation>
</comment>
<gene>
    <name evidence="10" type="ORF">HCN51_01385</name>
</gene>
<dbReference type="InterPro" id="IPR011527">
    <property type="entry name" value="ABC1_TM_dom"/>
</dbReference>
<protein>
    <submittedName>
        <fullName evidence="10">ABC transporter ATP-binding protein</fullName>
    </submittedName>
</protein>
<keyword evidence="4 10" id="KW-0067">ATP-binding</keyword>
<dbReference type="GO" id="GO:0005524">
    <property type="term" value="F:ATP binding"/>
    <property type="evidence" value="ECO:0007669"/>
    <property type="project" value="UniProtKB-KW"/>
</dbReference>
<accession>A0ABX1AR43</accession>
<evidence type="ECO:0000313" key="10">
    <source>
        <dbReference type="EMBL" id="NJP88120.1"/>
    </source>
</evidence>
<dbReference type="PANTHER" id="PTHR24221:SF646">
    <property type="entry name" value="HAEMOLYSIN SECRETION ATP-BINDING PROTEIN"/>
    <property type="match status" value="1"/>
</dbReference>
<dbReference type="PROSITE" id="PS50893">
    <property type="entry name" value="ABC_TRANSPORTER_2"/>
    <property type="match status" value="1"/>
</dbReference>
<comment type="caution">
    <text evidence="10">The sequence shown here is derived from an EMBL/GenBank/DDBJ whole genome shotgun (WGS) entry which is preliminary data.</text>
</comment>
<dbReference type="SUPFAM" id="SSF90123">
    <property type="entry name" value="ABC transporter transmembrane region"/>
    <property type="match status" value="1"/>
</dbReference>
<dbReference type="SUPFAM" id="SSF52540">
    <property type="entry name" value="P-loop containing nucleoside triphosphate hydrolases"/>
    <property type="match status" value="1"/>
</dbReference>
<proteinExistence type="predicted"/>
<dbReference type="SMART" id="SM00382">
    <property type="entry name" value="AAA"/>
    <property type="match status" value="1"/>
</dbReference>
<dbReference type="InterPro" id="IPR003593">
    <property type="entry name" value="AAA+_ATPase"/>
</dbReference>
<evidence type="ECO:0000256" key="2">
    <source>
        <dbReference type="ARBA" id="ARBA00022692"/>
    </source>
</evidence>
<organism evidence="10 11">
    <name type="scientific">Nonomuraea composti</name>
    <dbReference type="NCBI Taxonomy" id="2720023"/>
    <lineage>
        <taxon>Bacteria</taxon>
        <taxon>Bacillati</taxon>
        <taxon>Actinomycetota</taxon>
        <taxon>Actinomycetes</taxon>
        <taxon>Streptosporangiales</taxon>
        <taxon>Streptosporangiaceae</taxon>
        <taxon>Nonomuraea</taxon>
    </lineage>
</organism>
<dbReference type="EMBL" id="JAATEP010000001">
    <property type="protein sequence ID" value="NJP88120.1"/>
    <property type="molecule type" value="Genomic_DNA"/>
</dbReference>
<evidence type="ECO:0000256" key="1">
    <source>
        <dbReference type="ARBA" id="ARBA00004651"/>
    </source>
</evidence>
<evidence type="ECO:0000256" key="6">
    <source>
        <dbReference type="ARBA" id="ARBA00023136"/>
    </source>
</evidence>
<evidence type="ECO:0000313" key="11">
    <source>
        <dbReference type="Proteomes" id="UP000696294"/>
    </source>
</evidence>
<name>A0ABX1AR43_9ACTN</name>
<dbReference type="Gene3D" id="3.40.50.300">
    <property type="entry name" value="P-loop containing nucleotide triphosphate hydrolases"/>
    <property type="match status" value="1"/>
</dbReference>
<dbReference type="InterPro" id="IPR017871">
    <property type="entry name" value="ABC_transporter-like_CS"/>
</dbReference>
<dbReference type="RefSeq" id="WP_168005844.1">
    <property type="nucleotide sequence ID" value="NZ_JAATEP010000001.1"/>
</dbReference>
<sequence>MTDPSDGPERPSGRGRVTGTATWGTLRTLLVLAWRTDRRAGLVLAAFLLCGAVSHGLVGVFLRELTDTIFTGAVAGAAGLEAGLWALAAGGALAAGVAFGRAELALMQELAERMGVAVQEEILTLTSGVPTIEHLERPEHLDRLRTLREESWQLYFAVWALALVVEHAAQIGLGVALLAAVHPLLPLLLGGAVLPSLLVRGRAARHIDAAAERTAETTRLEQHLSETVTDAEPAKEVRLSGAAPALDGMARRHWEEVSGVQARAGVRAGLLTFAGSATFLAGYVAALGHTAWLARQGLATAGDLVLVATVGVQFVTQASRLAFHFGSVTAGLRAAARLAWLRAYANDPRVGDRRPVPRPLAPALPDRLDDGITLHGVSFAYPGTTRQVLHDLDLRLPAGATVALVGSHGSGKTTLAKLLCGLYHPDHGEIRADGVPLHDLPPQAWRRRISAVFQDLARFELTAAETVGVGDLPRLGDRRAVEDALARAGATGLIADLPDGLSTELGDTFERGHRLSGGQWQRLALARASMRRSPLLLVLDEPTASLDALAESAVFARYAEAARRHAGAVTLLITHRFPTVRTADLIVVLDAGRIVQQGTHDALMARPGPYADLYAIQRAAFTG</sequence>
<dbReference type="Pfam" id="PF00005">
    <property type="entry name" value="ABC_tran"/>
    <property type="match status" value="1"/>
</dbReference>